<gene>
    <name evidence="1" type="ORF">PCON_13362</name>
</gene>
<name>U4LLQ7_PYROM</name>
<accession>U4LLQ7</accession>
<dbReference type="Proteomes" id="UP000018144">
    <property type="component" value="Unassembled WGS sequence"/>
</dbReference>
<evidence type="ECO:0000313" key="1">
    <source>
        <dbReference type="EMBL" id="CCX32522.1"/>
    </source>
</evidence>
<organism evidence="1 2">
    <name type="scientific">Pyronema omphalodes (strain CBS 100304)</name>
    <name type="common">Pyronema confluens</name>
    <dbReference type="NCBI Taxonomy" id="1076935"/>
    <lineage>
        <taxon>Eukaryota</taxon>
        <taxon>Fungi</taxon>
        <taxon>Dikarya</taxon>
        <taxon>Ascomycota</taxon>
        <taxon>Pezizomycotina</taxon>
        <taxon>Pezizomycetes</taxon>
        <taxon>Pezizales</taxon>
        <taxon>Pyronemataceae</taxon>
        <taxon>Pyronema</taxon>
    </lineage>
</organism>
<sequence>MDDLVDFSKMEEKDRPRSQKCYKKCEDIKDGVMAIVVQDDGATEGHEDCYTIFQHDKKVGGCVK</sequence>
<protein>
    <submittedName>
        <fullName evidence="1">Uncharacterized protein</fullName>
    </submittedName>
</protein>
<reference evidence="1 2" key="1">
    <citation type="journal article" date="2013" name="PLoS Genet.">
        <title>The genome and development-dependent transcriptomes of Pyronema confluens: a window into fungal evolution.</title>
        <authorList>
            <person name="Traeger S."/>
            <person name="Altegoer F."/>
            <person name="Freitag M."/>
            <person name="Gabaldon T."/>
            <person name="Kempken F."/>
            <person name="Kumar A."/>
            <person name="Marcet-Houben M."/>
            <person name="Poggeler S."/>
            <person name="Stajich J.E."/>
            <person name="Nowrousian M."/>
        </authorList>
    </citation>
    <scope>NUCLEOTIDE SEQUENCE [LARGE SCALE GENOMIC DNA]</scope>
    <source>
        <strain evidence="2">CBS 100304</strain>
        <tissue evidence="1">Vegetative mycelium</tissue>
    </source>
</reference>
<keyword evidence="2" id="KW-1185">Reference proteome</keyword>
<dbReference type="AlphaFoldDB" id="U4LLQ7"/>
<evidence type="ECO:0000313" key="2">
    <source>
        <dbReference type="Proteomes" id="UP000018144"/>
    </source>
</evidence>
<dbReference type="EMBL" id="HF935890">
    <property type="protein sequence ID" value="CCX32522.1"/>
    <property type="molecule type" value="Genomic_DNA"/>
</dbReference>
<proteinExistence type="predicted"/>